<accession>A0A6L2NUB2</accession>
<name>A0A6L2NUB2_TANCI</name>
<organism evidence="1">
    <name type="scientific">Tanacetum cinerariifolium</name>
    <name type="common">Dalmatian daisy</name>
    <name type="synonym">Chrysanthemum cinerariifolium</name>
    <dbReference type="NCBI Taxonomy" id="118510"/>
    <lineage>
        <taxon>Eukaryota</taxon>
        <taxon>Viridiplantae</taxon>
        <taxon>Streptophyta</taxon>
        <taxon>Embryophyta</taxon>
        <taxon>Tracheophyta</taxon>
        <taxon>Spermatophyta</taxon>
        <taxon>Magnoliopsida</taxon>
        <taxon>eudicotyledons</taxon>
        <taxon>Gunneridae</taxon>
        <taxon>Pentapetalae</taxon>
        <taxon>asterids</taxon>
        <taxon>campanulids</taxon>
        <taxon>Asterales</taxon>
        <taxon>Asteraceae</taxon>
        <taxon>Asteroideae</taxon>
        <taxon>Anthemideae</taxon>
        <taxon>Anthemidinae</taxon>
        <taxon>Tanacetum</taxon>
    </lineage>
</organism>
<protein>
    <submittedName>
        <fullName evidence="1">Uncharacterized protein</fullName>
    </submittedName>
</protein>
<comment type="caution">
    <text evidence="1">The sequence shown here is derived from an EMBL/GenBank/DDBJ whole genome shotgun (WGS) entry which is preliminary data.</text>
</comment>
<gene>
    <name evidence="1" type="ORF">Tci_061758</name>
</gene>
<dbReference type="AlphaFoldDB" id="A0A6L2NUB2"/>
<sequence>MPVCKDPIQKPKSYKNRFMGCTGLGDASVQRPNTEAEKLQEQIYGMHRKSKQDSNNACCDSILWNPKCGSGATCYRMDRLAMRNLKRYETKAAQERRSIACLTIPNC</sequence>
<reference evidence="1" key="1">
    <citation type="journal article" date="2019" name="Sci. Rep.">
        <title>Draft genome of Tanacetum cinerariifolium, the natural source of mosquito coil.</title>
        <authorList>
            <person name="Yamashiro T."/>
            <person name="Shiraishi A."/>
            <person name="Satake H."/>
            <person name="Nakayama K."/>
        </authorList>
    </citation>
    <scope>NUCLEOTIDE SEQUENCE</scope>
</reference>
<evidence type="ECO:0000313" key="1">
    <source>
        <dbReference type="EMBL" id="GEU89780.1"/>
    </source>
</evidence>
<proteinExistence type="predicted"/>
<dbReference type="EMBL" id="BKCJ010010036">
    <property type="protein sequence ID" value="GEU89780.1"/>
    <property type="molecule type" value="Genomic_DNA"/>
</dbReference>